<dbReference type="Proteomes" id="UP000005336">
    <property type="component" value="Unassembled WGS sequence"/>
</dbReference>
<dbReference type="InterPro" id="IPR003754">
    <property type="entry name" value="4pyrrol_synth_uPrphyn_synth"/>
</dbReference>
<dbReference type="CDD" id="cd06578">
    <property type="entry name" value="HemD"/>
    <property type="match status" value="1"/>
</dbReference>
<dbReference type="InterPro" id="IPR036108">
    <property type="entry name" value="4pyrrol_syn_uPrphyn_synt_sf"/>
</dbReference>
<dbReference type="GO" id="GO:0004852">
    <property type="term" value="F:uroporphyrinogen-III synthase activity"/>
    <property type="evidence" value="ECO:0007669"/>
    <property type="project" value="UniProtKB-EC"/>
</dbReference>
<feature type="domain" description="Tetrapyrrole biosynthesis uroporphyrinogen III synthase" evidence="1">
    <location>
        <begin position="20"/>
        <end position="221"/>
    </location>
</feature>
<comment type="caution">
    <text evidence="2">The sequence shown here is derived from an EMBL/GenBank/DDBJ whole genome shotgun (WGS) entry which is preliminary data.</text>
</comment>
<dbReference type="OrthoDB" id="9787650at2"/>
<dbReference type="AlphaFoldDB" id="G4CQF8"/>
<proteinExistence type="predicted"/>
<evidence type="ECO:0000313" key="2">
    <source>
        <dbReference type="EMBL" id="EGZ46406.1"/>
    </source>
</evidence>
<accession>G4CQF8</accession>
<dbReference type="Pfam" id="PF02602">
    <property type="entry name" value="HEM4"/>
    <property type="match status" value="1"/>
</dbReference>
<keyword evidence="3" id="KW-1185">Reference proteome</keyword>
<dbReference type="STRING" id="1030841.HMPREF9370_1318"/>
<dbReference type="GO" id="GO:0006782">
    <property type="term" value="P:protoporphyrinogen IX biosynthetic process"/>
    <property type="evidence" value="ECO:0007669"/>
    <property type="project" value="UniProtKB-UniPathway"/>
</dbReference>
<reference evidence="2 3" key="1">
    <citation type="submission" date="2011-06" db="EMBL/GenBank/DDBJ databases">
        <authorList>
            <person name="Muzny D."/>
            <person name="Qin X."/>
            <person name="Deng J."/>
            <person name="Jiang H."/>
            <person name="Liu Y."/>
            <person name="Qu J."/>
            <person name="Song X.-Z."/>
            <person name="Zhang L."/>
            <person name="Thornton R."/>
            <person name="Coyle M."/>
            <person name="Francisco L."/>
            <person name="Jackson L."/>
            <person name="Javaid M."/>
            <person name="Korchina V."/>
            <person name="Kovar C."/>
            <person name="Mata R."/>
            <person name="Mathew T."/>
            <person name="Ngo R."/>
            <person name="Nguyen L."/>
            <person name="Nguyen N."/>
            <person name="Okwuonu G."/>
            <person name="Ongeri F."/>
            <person name="Pham C."/>
            <person name="Simmons D."/>
            <person name="Wilczek-Boney K."/>
            <person name="Hale W."/>
            <person name="Jakkamsetti A."/>
            <person name="Pham P."/>
            <person name="Ruth R."/>
            <person name="San Lucas F."/>
            <person name="Warren J."/>
            <person name="Zhang J."/>
            <person name="Zhao Z."/>
            <person name="Zhou C."/>
            <person name="Zhu D."/>
            <person name="Lee S."/>
            <person name="Bess C."/>
            <person name="Blankenburg K."/>
            <person name="Forbes L."/>
            <person name="Fu Q."/>
            <person name="Gubbala S."/>
            <person name="Hirani K."/>
            <person name="Jayaseelan J.C."/>
            <person name="Lara F."/>
            <person name="Munidasa M."/>
            <person name="Palculict T."/>
            <person name="Patil S."/>
            <person name="Pu L.-L."/>
            <person name="Saada N."/>
            <person name="Tang L."/>
            <person name="Weissenberger G."/>
            <person name="Zhu Y."/>
            <person name="Hemphill L."/>
            <person name="Shang Y."/>
            <person name="Youmans B."/>
            <person name="Ayvaz T."/>
            <person name="Ross M."/>
            <person name="Santibanez J."/>
            <person name="Aqrawi P."/>
            <person name="Gross S."/>
            <person name="Joshi V."/>
            <person name="Fowler G."/>
            <person name="Nazareth L."/>
            <person name="Reid J."/>
            <person name="Worley K."/>
            <person name="Petrosino J."/>
            <person name="Highlander S."/>
            <person name="Gibbs R."/>
        </authorList>
    </citation>
    <scope>NUCLEOTIDE SEQUENCE [LARGE SCALE GENOMIC DNA]</scope>
    <source>
        <strain evidence="2 3">9715</strain>
    </source>
</reference>
<protein>
    <submittedName>
        <fullName evidence="2">Uroporphyrinogen-III synthase</fullName>
        <ecNumber evidence="2">4.2.1.75</ecNumber>
    </submittedName>
</protein>
<dbReference type="EC" id="4.2.1.75" evidence="2"/>
<dbReference type="UniPathway" id="UPA00251">
    <property type="reaction ID" value="UER00320"/>
</dbReference>
<name>G4CQF8_9NEIS</name>
<dbReference type="EMBL" id="AGAZ01000049">
    <property type="protein sequence ID" value="EGZ46406.1"/>
    <property type="molecule type" value="Genomic_DNA"/>
</dbReference>
<keyword evidence="2" id="KW-0456">Lyase</keyword>
<dbReference type="Gene3D" id="3.40.50.10090">
    <property type="match status" value="2"/>
</dbReference>
<organism evidence="2 3">
    <name type="scientific">Neisseria wadsworthii 9715</name>
    <dbReference type="NCBI Taxonomy" id="1030841"/>
    <lineage>
        <taxon>Bacteria</taxon>
        <taxon>Pseudomonadati</taxon>
        <taxon>Pseudomonadota</taxon>
        <taxon>Betaproteobacteria</taxon>
        <taxon>Neisseriales</taxon>
        <taxon>Neisseriaceae</taxon>
        <taxon>Neisseria</taxon>
    </lineage>
</organism>
<gene>
    <name evidence="2" type="primary">hemD</name>
    <name evidence="2" type="ORF">HMPREF9370_1318</name>
</gene>
<dbReference type="PATRIC" id="fig|1030841.3.peg.1304"/>
<dbReference type="SUPFAM" id="SSF69618">
    <property type="entry name" value="HemD-like"/>
    <property type="match status" value="1"/>
</dbReference>
<sequence>MPTILLVRPAERAAADALICKAAGWRGVPFSVLEIVPDETQLAALPAKYDVADAVFWVSPSAVQTGIAVIDFACLSEKPNIAVGRATADALWQAGCTTVYSPENGNDSEAVICLSVWQNLPLNARVLIVRGKGGRPYLAQALSEQGMQIEFAEVYRRELKTPDWQVFAKEKPDAVWITSVETVRQFFSSMPDELVQAAKSLLYFTHHPRIADALQQHGAARIELIQQFDVPNLNRYTEQADER</sequence>
<dbReference type="RefSeq" id="WP_009116459.1">
    <property type="nucleotide sequence ID" value="NZ_JH165159.1"/>
</dbReference>
<dbReference type="HOGENOM" id="CLU_011276_9_4_4"/>
<evidence type="ECO:0000259" key="1">
    <source>
        <dbReference type="Pfam" id="PF02602"/>
    </source>
</evidence>
<evidence type="ECO:0000313" key="3">
    <source>
        <dbReference type="Proteomes" id="UP000005336"/>
    </source>
</evidence>